<comment type="caution">
    <text evidence="1">The sequence shown here is derived from an EMBL/GenBank/DDBJ whole genome shotgun (WGS) entry which is preliminary data.</text>
</comment>
<gene>
    <name evidence="1" type="ORF">IWQ57_003627</name>
</gene>
<proteinExistence type="predicted"/>
<sequence>MKLLGGLLALAACALAAPAQPPIDPNNPLTNPATNHDLYLVNPGLLASANGHLTPDQVLTVQSQLAAQKNLEMVAAQLAAKAGVPPPAGIQPVAGQPTAAQMAHFQAQVQAHNQLREQAQVQAQLVAQFQAQSQALLQAQAQAMAAAAAAAKPRF</sequence>
<keyword evidence="2" id="KW-1185">Reference proteome</keyword>
<accession>A0ACC1JVQ2</accession>
<dbReference type="EMBL" id="JANBUJ010001230">
    <property type="protein sequence ID" value="KAJ2768220.1"/>
    <property type="molecule type" value="Genomic_DNA"/>
</dbReference>
<organism evidence="1 2">
    <name type="scientific">Coemansia nantahalensis</name>
    <dbReference type="NCBI Taxonomy" id="2789366"/>
    <lineage>
        <taxon>Eukaryota</taxon>
        <taxon>Fungi</taxon>
        <taxon>Fungi incertae sedis</taxon>
        <taxon>Zoopagomycota</taxon>
        <taxon>Kickxellomycotina</taxon>
        <taxon>Kickxellomycetes</taxon>
        <taxon>Kickxellales</taxon>
        <taxon>Kickxellaceae</taxon>
        <taxon>Coemansia</taxon>
    </lineage>
</organism>
<evidence type="ECO:0000313" key="2">
    <source>
        <dbReference type="Proteomes" id="UP001140234"/>
    </source>
</evidence>
<dbReference type="Proteomes" id="UP001140234">
    <property type="component" value="Unassembled WGS sequence"/>
</dbReference>
<name>A0ACC1JVQ2_9FUNG</name>
<protein>
    <submittedName>
        <fullName evidence="1">Uncharacterized protein</fullName>
    </submittedName>
</protein>
<reference evidence="1" key="1">
    <citation type="submission" date="2022-07" db="EMBL/GenBank/DDBJ databases">
        <title>Phylogenomic reconstructions and comparative analyses of Kickxellomycotina fungi.</title>
        <authorList>
            <person name="Reynolds N.K."/>
            <person name="Stajich J.E."/>
            <person name="Barry K."/>
            <person name="Grigoriev I.V."/>
            <person name="Crous P."/>
            <person name="Smith M.E."/>
        </authorList>
    </citation>
    <scope>NUCLEOTIDE SEQUENCE</scope>
    <source>
        <strain evidence="1">CBS 109366</strain>
    </source>
</reference>
<evidence type="ECO:0000313" key="1">
    <source>
        <dbReference type="EMBL" id="KAJ2768220.1"/>
    </source>
</evidence>